<comment type="subcellular location">
    <subcellularLocation>
        <location evidence="7">Cytoplasm</location>
    </subcellularLocation>
</comment>
<dbReference type="CDD" id="cd05016">
    <property type="entry name" value="SIS_PGI_2"/>
    <property type="match status" value="1"/>
</dbReference>
<feature type="active site" evidence="7">
    <location>
        <position position="499"/>
    </location>
</feature>
<dbReference type="KEGG" id="deo:CAY53_04485"/>
<dbReference type="PANTHER" id="PTHR11469">
    <property type="entry name" value="GLUCOSE-6-PHOSPHATE ISOMERASE"/>
    <property type="match status" value="1"/>
</dbReference>
<dbReference type="GO" id="GO:0006096">
    <property type="term" value="P:glycolytic process"/>
    <property type="evidence" value="ECO:0007669"/>
    <property type="project" value="UniProtKB-UniRule"/>
</dbReference>
<accession>A0A2L1GMF4</accession>
<dbReference type="InterPro" id="IPR035482">
    <property type="entry name" value="SIS_PGI_2"/>
</dbReference>
<keyword evidence="5 7" id="KW-0413">Isomerase</keyword>
<dbReference type="NCBIfam" id="NF010695">
    <property type="entry name" value="PRK14095.1"/>
    <property type="match status" value="1"/>
</dbReference>
<dbReference type="AlphaFoldDB" id="A0A2L1GMF4"/>
<evidence type="ECO:0000256" key="1">
    <source>
        <dbReference type="ARBA" id="ARBA00004926"/>
    </source>
</evidence>
<comment type="pathway">
    <text evidence="1 7 8">Carbohydrate degradation; glycolysis; D-glyceraldehyde 3-phosphate and glycerone phosphate from D-glucose: step 2/4.</text>
</comment>
<comment type="function">
    <text evidence="7">Catalyzes the reversible isomerization of glucose-6-phosphate to fructose-6-phosphate.</text>
</comment>
<dbReference type="GO" id="GO:0051156">
    <property type="term" value="P:glucose 6-phosphate metabolic process"/>
    <property type="evidence" value="ECO:0007669"/>
    <property type="project" value="TreeGrafter"/>
</dbReference>
<evidence type="ECO:0000256" key="6">
    <source>
        <dbReference type="ARBA" id="ARBA00029321"/>
    </source>
</evidence>
<protein>
    <recommendedName>
        <fullName evidence="7">Glucose-6-phosphate isomerase</fullName>
        <shortName evidence="7">GPI</shortName>
        <ecNumber evidence="7">5.3.1.9</ecNumber>
    </recommendedName>
    <alternativeName>
        <fullName evidence="7">Phosphoglucose isomerase</fullName>
        <shortName evidence="7">PGI</shortName>
    </alternativeName>
    <alternativeName>
        <fullName evidence="7">Phosphohexose isomerase</fullName>
        <shortName evidence="7">PHI</shortName>
    </alternativeName>
</protein>
<dbReference type="PRINTS" id="PR00662">
    <property type="entry name" value="G6PISOMERASE"/>
</dbReference>
<name>A0A2L1GMF4_9BACT</name>
<dbReference type="PROSITE" id="PS00174">
    <property type="entry name" value="P_GLUCOSE_ISOMERASE_2"/>
    <property type="match status" value="1"/>
</dbReference>
<dbReference type="RefSeq" id="WP_104936115.1">
    <property type="nucleotide sequence ID" value="NZ_CP021255.1"/>
</dbReference>
<dbReference type="PROSITE" id="PS51463">
    <property type="entry name" value="P_GLUCOSE_ISOMERASE_3"/>
    <property type="match status" value="1"/>
</dbReference>
<dbReference type="EMBL" id="CP021255">
    <property type="protein sequence ID" value="AVD70828.1"/>
    <property type="molecule type" value="Genomic_DNA"/>
</dbReference>
<dbReference type="Gene3D" id="3.40.50.10490">
    <property type="entry name" value="Glucose-6-phosphate isomerase like protein, domain 1"/>
    <property type="match status" value="2"/>
</dbReference>
<comment type="similarity">
    <text evidence="2 7 8">Belongs to the GPI family.</text>
</comment>
<dbReference type="GO" id="GO:0006094">
    <property type="term" value="P:gluconeogenesis"/>
    <property type="evidence" value="ECO:0007669"/>
    <property type="project" value="UniProtKB-UniRule"/>
</dbReference>
<keyword evidence="10" id="KW-1185">Reference proteome</keyword>
<feature type="active site" description="Proton donor" evidence="7">
    <location>
        <position position="353"/>
    </location>
</feature>
<dbReference type="InterPro" id="IPR023096">
    <property type="entry name" value="G6P_Isomerase_C"/>
</dbReference>
<dbReference type="OrthoDB" id="140919at2"/>
<dbReference type="GO" id="GO:0005829">
    <property type="term" value="C:cytosol"/>
    <property type="evidence" value="ECO:0007669"/>
    <property type="project" value="TreeGrafter"/>
</dbReference>
<dbReference type="Pfam" id="PF00342">
    <property type="entry name" value="PGI"/>
    <property type="match status" value="1"/>
</dbReference>
<dbReference type="PROSITE" id="PS00765">
    <property type="entry name" value="P_GLUCOSE_ISOMERASE_1"/>
    <property type="match status" value="1"/>
</dbReference>
<evidence type="ECO:0000256" key="7">
    <source>
        <dbReference type="HAMAP-Rule" id="MF_00473"/>
    </source>
</evidence>
<dbReference type="InterPro" id="IPR046348">
    <property type="entry name" value="SIS_dom_sf"/>
</dbReference>
<evidence type="ECO:0000256" key="5">
    <source>
        <dbReference type="ARBA" id="ARBA00023235"/>
    </source>
</evidence>
<evidence type="ECO:0000256" key="3">
    <source>
        <dbReference type="ARBA" id="ARBA00022432"/>
    </source>
</evidence>
<dbReference type="UniPathway" id="UPA00109">
    <property type="reaction ID" value="UER00181"/>
</dbReference>
<dbReference type="Gene3D" id="1.10.1390.10">
    <property type="match status" value="1"/>
</dbReference>
<comment type="catalytic activity">
    <reaction evidence="6 7 8">
        <text>alpha-D-glucose 6-phosphate = beta-D-fructose 6-phosphate</text>
        <dbReference type="Rhea" id="RHEA:11816"/>
        <dbReference type="ChEBI" id="CHEBI:57634"/>
        <dbReference type="ChEBI" id="CHEBI:58225"/>
        <dbReference type="EC" id="5.3.1.9"/>
    </reaction>
</comment>
<evidence type="ECO:0000313" key="10">
    <source>
        <dbReference type="Proteomes" id="UP000239867"/>
    </source>
</evidence>
<keyword evidence="7" id="KW-0963">Cytoplasm</keyword>
<evidence type="ECO:0000256" key="8">
    <source>
        <dbReference type="RuleBase" id="RU000612"/>
    </source>
</evidence>
<dbReference type="GO" id="GO:0004347">
    <property type="term" value="F:glucose-6-phosphate isomerase activity"/>
    <property type="evidence" value="ECO:0007669"/>
    <property type="project" value="UniProtKB-UniRule"/>
</dbReference>
<comment type="pathway">
    <text evidence="7">Carbohydrate biosynthesis; gluconeogenesis.</text>
</comment>
<dbReference type="GO" id="GO:0048029">
    <property type="term" value="F:monosaccharide binding"/>
    <property type="evidence" value="ECO:0007669"/>
    <property type="project" value="TreeGrafter"/>
</dbReference>
<evidence type="ECO:0000313" key="9">
    <source>
        <dbReference type="EMBL" id="AVD70828.1"/>
    </source>
</evidence>
<dbReference type="CDD" id="cd05015">
    <property type="entry name" value="SIS_PGI_1"/>
    <property type="match status" value="1"/>
</dbReference>
<evidence type="ECO:0000256" key="2">
    <source>
        <dbReference type="ARBA" id="ARBA00006604"/>
    </source>
</evidence>
<keyword evidence="3 7" id="KW-0312">Gluconeogenesis</keyword>
<dbReference type="InterPro" id="IPR018189">
    <property type="entry name" value="Phosphoglucose_isomerase_CS"/>
</dbReference>
<sequence length="541" mass="58961">MPYKDFSSLSAATRLLELARKPFDLSRAGALSPQRIRDYRSSACGFDLLYATERLDEPVLDALQALADEAGLIEQFMAMKRGAPMNRIEGYACENRQVLHTASRDLFSAQPYAPEATARAKRELEKLRHFLDKVAAGDIVNERGESLGTLVQVGIGGSDLGPRALSQALSAFALPGREARFIANVDPDDAAAVLSGLDLNRSLVVVVSKSGTTLETLTNEELMRAALARAGLDPARHMLAVTGEGSPMDDSSRYLASFYMYDYIGGRYSATSMVGAVTLGFTLGFEALLAFLRGAWEMDLAAESPDIRNNLPLLLALIGIWNRNFLGYPSCAILPYSQALARFPAHLQQCDMESNGKSVTRQGNMVTWQTGPVIWGEPGTNGQHAFYQLMHQGTEIVPAEFIGFRRSQRDLDIMVSGTTSQQKLVANMLAQSLALARGRDDDNPARRFPGNRPNLVLLADQLTPYQMGALLALYEHRIAFQGFSWNINSFDQEGVQLGKVLAKKLLQHMAEGDARSGNSPAGTSPEEALLALAGMLGRDRP</sequence>
<dbReference type="SUPFAM" id="SSF53697">
    <property type="entry name" value="SIS domain"/>
    <property type="match status" value="1"/>
</dbReference>
<dbReference type="Proteomes" id="UP000239867">
    <property type="component" value="Chromosome"/>
</dbReference>
<reference evidence="9 10" key="1">
    <citation type="journal article" date="2018" name="MBio">
        <title>Insights into the evolution of host association through the isolation and characterization of a novel human periodontal pathobiont, Desulfobulbus oralis.</title>
        <authorList>
            <person name="Cross K.L."/>
            <person name="Chirania P."/>
            <person name="Xiong W."/>
            <person name="Beall C.J."/>
            <person name="Elkins J.G."/>
            <person name="Giannone R.J."/>
            <person name="Griffen A.L."/>
            <person name="Guss A.M."/>
            <person name="Hettich R.L."/>
            <person name="Joshi S.S."/>
            <person name="Mokrzan E.M."/>
            <person name="Martin R.K."/>
            <person name="Zhulin I.B."/>
            <person name="Leys E.J."/>
            <person name="Podar M."/>
        </authorList>
    </citation>
    <scope>NUCLEOTIDE SEQUENCE [LARGE SCALE GENOMIC DNA]</scope>
    <source>
        <strain evidence="9 10">ORNL</strain>
    </source>
</reference>
<dbReference type="UniPathway" id="UPA00138"/>
<proteinExistence type="inferred from homology"/>
<dbReference type="HAMAP" id="MF_00473">
    <property type="entry name" value="G6P_isomerase"/>
    <property type="match status" value="1"/>
</dbReference>
<dbReference type="InterPro" id="IPR001672">
    <property type="entry name" value="G6P_Isomerase"/>
</dbReference>
<evidence type="ECO:0000256" key="4">
    <source>
        <dbReference type="ARBA" id="ARBA00023152"/>
    </source>
</evidence>
<feature type="active site" evidence="7">
    <location>
        <position position="384"/>
    </location>
</feature>
<dbReference type="EC" id="5.3.1.9" evidence="7"/>
<gene>
    <name evidence="7" type="primary">pgi</name>
    <name evidence="9" type="ORF">CAY53_04485</name>
</gene>
<keyword evidence="4 7" id="KW-0324">Glycolysis</keyword>
<dbReference type="GO" id="GO:0097367">
    <property type="term" value="F:carbohydrate derivative binding"/>
    <property type="evidence" value="ECO:0007669"/>
    <property type="project" value="InterPro"/>
</dbReference>
<dbReference type="InterPro" id="IPR035476">
    <property type="entry name" value="SIS_PGI_1"/>
</dbReference>
<dbReference type="PANTHER" id="PTHR11469:SF1">
    <property type="entry name" value="GLUCOSE-6-PHOSPHATE ISOMERASE"/>
    <property type="match status" value="1"/>
</dbReference>
<organism evidence="9 10">
    <name type="scientific">Desulfobulbus oralis</name>
    <dbReference type="NCBI Taxonomy" id="1986146"/>
    <lineage>
        <taxon>Bacteria</taxon>
        <taxon>Pseudomonadati</taxon>
        <taxon>Thermodesulfobacteriota</taxon>
        <taxon>Desulfobulbia</taxon>
        <taxon>Desulfobulbales</taxon>
        <taxon>Desulfobulbaceae</taxon>
        <taxon>Desulfobulbus</taxon>
    </lineage>
</organism>